<comment type="caution">
    <text evidence="1">The sequence shown here is derived from an EMBL/GenBank/DDBJ whole genome shotgun (WGS) entry which is preliminary data.</text>
</comment>
<sequence length="278" mass="31622">MKQSSPQVSQRSTEATVVDWCVKKDKFIGFQTRVCGQNLENSPSFGMKSNPLNSLQFDKKIYFFLFLSEGYPRKVFSSTDLGTNVNGSFQIFSNCGFKAFLLIITFKMKKKQLLGIHDKHLSFGTIRLENLVPILLYDPPLNLLGYLVVVLCSNFRFASRLIDYSRIISMHLQTKKGIYPDIIQAYQSHLTKSICSFFLSISKEIPGAIINFRELSSDFFKKLFYSKPFRTKTNILGLLQKRCNKIHKTITCSNLTNKSIASSNASNECSNLLKIAVK</sequence>
<accession>A0A3M7SAM6</accession>
<evidence type="ECO:0000313" key="1">
    <source>
        <dbReference type="EMBL" id="RNA32812.1"/>
    </source>
</evidence>
<dbReference type="Proteomes" id="UP000276133">
    <property type="component" value="Unassembled WGS sequence"/>
</dbReference>
<proteinExistence type="predicted"/>
<dbReference type="EMBL" id="REGN01001744">
    <property type="protein sequence ID" value="RNA32812.1"/>
    <property type="molecule type" value="Genomic_DNA"/>
</dbReference>
<gene>
    <name evidence="1" type="ORF">BpHYR1_044299</name>
</gene>
<reference evidence="1 2" key="1">
    <citation type="journal article" date="2018" name="Sci. Rep.">
        <title>Genomic signatures of local adaptation to the degree of environmental predictability in rotifers.</title>
        <authorList>
            <person name="Franch-Gras L."/>
            <person name="Hahn C."/>
            <person name="Garcia-Roger E.M."/>
            <person name="Carmona M.J."/>
            <person name="Serra M."/>
            <person name="Gomez A."/>
        </authorList>
    </citation>
    <scope>NUCLEOTIDE SEQUENCE [LARGE SCALE GENOMIC DNA]</scope>
    <source>
        <strain evidence="1">HYR1</strain>
    </source>
</reference>
<organism evidence="1 2">
    <name type="scientific">Brachionus plicatilis</name>
    <name type="common">Marine rotifer</name>
    <name type="synonym">Brachionus muelleri</name>
    <dbReference type="NCBI Taxonomy" id="10195"/>
    <lineage>
        <taxon>Eukaryota</taxon>
        <taxon>Metazoa</taxon>
        <taxon>Spiralia</taxon>
        <taxon>Gnathifera</taxon>
        <taxon>Rotifera</taxon>
        <taxon>Eurotatoria</taxon>
        <taxon>Monogononta</taxon>
        <taxon>Pseudotrocha</taxon>
        <taxon>Ploima</taxon>
        <taxon>Brachionidae</taxon>
        <taxon>Brachionus</taxon>
    </lineage>
</organism>
<evidence type="ECO:0000313" key="2">
    <source>
        <dbReference type="Proteomes" id="UP000276133"/>
    </source>
</evidence>
<name>A0A3M7SAM6_BRAPC</name>
<protein>
    <submittedName>
        <fullName evidence="1">Uncharacterized protein</fullName>
    </submittedName>
</protein>
<keyword evidence="2" id="KW-1185">Reference proteome</keyword>
<dbReference type="AlphaFoldDB" id="A0A3M7SAM6"/>